<proteinExistence type="predicted"/>
<protein>
    <submittedName>
        <fullName evidence="1">Uncharacterized protein</fullName>
    </submittedName>
</protein>
<keyword evidence="2" id="KW-1185">Reference proteome</keyword>
<reference evidence="1 2" key="1">
    <citation type="submission" date="2013-02" db="EMBL/GenBank/DDBJ databases">
        <authorList>
            <person name="Genoscope - CEA"/>
        </authorList>
    </citation>
    <scope>NUCLEOTIDE SEQUENCE [LARGE SCALE GENOMIC DNA]</scope>
    <source>
        <strain evidence="1 2">STM 2683</strain>
    </source>
</reference>
<accession>M5EEE4</accession>
<sequence>MKPQEAKTPAARLQLPQSIDECAMAV</sequence>
<gene>
    <name evidence="1" type="ORF">MESS2_1000033</name>
</gene>
<dbReference type="Proteomes" id="UP000012062">
    <property type="component" value="Unassembled WGS sequence"/>
</dbReference>
<dbReference type="EMBL" id="CAUM01000003">
    <property type="protein sequence ID" value="CCV03019.1"/>
    <property type="molecule type" value="Genomic_DNA"/>
</dbReference>
<dbReference type="AlphaFoldDB" id="M5EEE4"/>
<organism evidence="1 2">
    <name type="scientific">Mesorhizobium metallidurans STM 2683</name>
    <dbReference type="NCBI Taxonomy" id="1297569"/>
    <lineage>
        <taxon>Bacteria</taxon>
        <taxon>Pseudomonadati</taxon>
        <taxon>Pseudomonadota</taxon>
        <taxon>Alphaproteobacteria</taxon>
        <taxon>Hyphomicrobiales</taxon>
        <taxon>Phyllobacteriaceae</taxon>
        <taxon>Mesorhizobium</taxon>
    </lineage>
</organism>
<name>M5EEE4_9HYPH</name>
<comment type="caution">
    <text evidence="1">The sequence shown here is derived from an EMBL/GenBank/DDBJ whole genome shotgun (WGS) entry which is preliminary data.</text>
</comment>
<evidence type="ECO:0000313" key="1">
    <source>
        <dbReference type="EMBL" id="CCV03019.1"/>
    </source>
</evidence>
<evidence type="ECO:0000313" key="2">
    <source>
        <dbReference type="Proteomes" id="UP000012062"/>
    </source>
</evidence>